<dbReference type="RefSeq" id="WP_001017651.1">
    <property type="nucleotide sequence ID" value="NZ_CP040515.1"/>
</dbReference>
<feature type="domain" description="N-acetyltransferase" evidence="1">
    <location>
        <begin position="3"/>
        <end position="140"/>
    </location>
</feature>
<evidence type="ECO:0000313" key="3">
    <source>
        <dbReference type="Proteomes" id="UP001216801"/>
    </source>
</evidence>
<dbReference type="InterPro" id="IPR016181">
    <property type="entry name" value="Acyl_CoA_acyltransferase"/>
</dbReference>
<dbReference type="InterPro" id="IPR000182">
    <property type="entry name" value="GNAT_dom"/>
</dbReference>
<evidence type="ECO:0000259" key="1">
    <source>
        <dbReference type="PROSITE" id="PS51186"/>
    </source>
</evidence>
<evidence type="ECO:0000313" key="2">
    <source>
        <dbReference type="EMBL" id="MDG0951680.1"/>
    </source>
</evidence>
<sequence>MNIAYSHNKDDIELTKLKEVFDRVATWKMPTDIKEWEEMLGNTPLVVAAFDNDKIVGFARMLTDCVRWGEIYDVVVDESYQGKGIGKQLILKLINHPKVERVRTIALGTEDKTSFYEKLGFTNVNKYNGHYLILVRKERDHILG</sequence>
<organism evidence="2 3">
    <name type="scientific">Bacillus paranthracis</name>
    <dbReference type="NCBI Taxonomy" id="2026186"/>
    <lineage>
        <taxon>Bacteria</taxon>
        <taxon>Bacillati</taxon>
        <taxon>Bacillota</taxon>
        <taxon>Bacilli</taxon>
        <taxon>Bacillales</taxon>
        <taxon>Bacillaceae</taxon>
        <taxon>Bacillus</taxon>
        <taxon>Bacillus cereus group</taxon>
    </lineage>
</organism>
<dbReference type="Gene3D" id="3.40.630.30">
    <property type="match status" value="1"/>
</dbReference>
<dbReference type="EMBL" id="JARPRR010000002">
    <property type="protein sequence ID" value="MDG0951680.1"/>
    <property type="molecule type" value="Genomic_DNA"/>
</dbReference>
<protein>
    <submittedName>
        <fullName evidence="2">GNAT family N-acetyltransferase</fullName>
    </submittedName>
</protein>
<dbReference type="Proteomes" id="UP001216801">
    <property type="component" value="Unassembled WGS sequence"/>
</dbReference>
<name>A0AAJ1K5Q6_9BACI</name>
<dbReference type="AlphaFoldDB" id="A0AAJ1K5Q6"/>
<dbReference type="PROSITE" id="PS51186">
    <property type="entry name" value="GNAT"/>
    <property type="match status" value="1"/>
</dbReference>
<reference evidence="2" key="1">
    <citation type="submission" date="2023-03" db="EMBL/GenBank/DDBJ databases">
        <title>Genetic diversity of Bacillus cereus sensu lato isolates from Slovenia.</title>
        <authorList>
            <person name="Abdelli M."/>
        </authorList>
    </citation>
    <scope>NUCLEOTIDE SEQUENCE</scope>
    <source>
        <strain evidence="2">SIBC39</strain>
    </source>
</reference>
<comment type="caution">
    <text evidence="2">The sequence shown here is derived from an EMBL/GenBank/DDBJ whole genome shotgun (WGS) entry which is preliminary data.</text>
</comment>
<proteinExistence type="predicted"/>
<dbReference type="CDD" id="cd04301">
    <property type="entry name" value="NAT_SF"/>
    <property type="match status" value="1"/>
</dbReference>
<dbReference type="GO" id="GO:0016747">
    <property type="term" value="F:acyltransferase activity, transferring groups other than amino-acyl groups"/>
    <property type="evidence" value="ECO:0007669"/>
    <property type="project" value="InterPro"/>
</dbReference>
<dbReference type="PANTHER" id="PTHR43233:SF1">
    <property type="entry name" value="FAMILY N-ACETYLTRANSFERASE, PUTATIVE (AFU_ORTHOLOGUE AFUA_6G03350)-RELATED"/>
    <property type="match status" value="1"/>
</dbReference>
<dbReference type="Pfam" id="PF00583">
    <property type="entry name" value="Acetyltransf_1"/>
    <property type="match status" value="1"/>
</dbReference>
<dbReference type="InterPro" id="IPR053144">
    <property type="entry name" value="Acetyltransferase_Butenolide"/>
</dbReference>
<gene>
    <name evidence="2" type="ORF">P6U19_03615</name>
</gene>
<dbReference type="SUPFAM" id="SSF55729">
    <property type="entry name" value="Acyl-CoA N-acyltransferases (Nat)"/>
    <property type="match status" value="1"/>
</dbReference>
<accession>A0AAJ1K5Q6</accession>
<dbReference type="PANTHER" id="PTHR43233">
    <property type="entry name" value="FAMILY N-ACETYLTRANSFERASE, PUTATIVE (AFU_ORTHOLOGUE AFUA_6G03350)-RELATED"/>
    <property type="match status" value="1"/>
</dbReference>